<dbReference type="Proteomes" id="UP000321129">
    <property type="component" value="Unassembled WGS sequence"/>
</dbReference>
<dbReference type="RefSeq" id="WP_147121845.1">
    <property type="nucleotide sequence ID" value="NZ_VOPY01000001.1"/>
</dbReference>
<sequence length="294" mass="33004">MTSDLDPNITNPFADLRQGDDLGVALAGIDISALPVTPPDPLRDYYVPLDAGAWSLRHVPFMAMPGYWSGLQAMYGLVLLQRRTRTWMSLTPFEFESQQIGIDFARGHVAVFGLGMGWSAAMSALRPEVERVTVVELDDEVVEMHQRLRLFERLPGNVGEKVHIVHGDALEWKPDRPVDLLMPDVWLDLVSWERAEEVHDMQANVRADMVYFWGQELELARHAVRQGRSLDDAGLAQTAADFDLPLIGLDTPDYAQRTRAATRQWMLGRWLEGSDVPEDLRSKADAAPTLTQSS</sequence>
<dbReference type="InterPro" id="IPR029063">
    <property type="entry name" value="SAM-dependent_MTases_sf"/>
</dbReference>
<dbReference type="EMBL" id="VOPY01000001">
    <property type="protein sequence ID" value="TXC74008.1"/>
    <property type="molecule type" value="Genomic_DNA"/>
</dbReference>
<gene>
    <name evidence="1" type="ORF">FSZ31_04615</name>
</gene>
<dbReference type="AlphaFoldDB" id="A0A5C6USX9"/>
<name>A0A5C6USX9_9SPHN</name>
<accession>A0A5C6USX9</accession>
<protein>
    <recommendedName>
        <fullName evidence="3">Spermidine synthase</fullName>
    </recommendedName>
</protein>
<evidence type="ECO:0000313" key="2">
    <source>
        <dbReference type="Proteomes" id="UP000321129"/>
    </source>
</evidence>
<reference evidence="1 2" key="1">
    <citation type="submission" date="2019-08" db="EMBL/GenBank/DDBJ databases">
        <title>Sphingorhabdus soil sp. nov., isolated from arctic soil.</title>
        <authorList>
            <person name="Liu Y."/>
        </authorList>
    </citation>
    <scope>NUCLEOTIDE SEQUENCE [LARGE SCALE GENOMIC DNA]</scope>
    <source>
        <strain evidence="1 2">D-2Q-5-6</strain>
    </source>
</reference>
<proteinExistence type="predicted"/>
<dbReference type="CDD" id="cd02440">
    <property type="entry name" value="AdoMet_MTases"/>
    <property type="match status" value="1"/>
</dbReference>
<dbReference type="Gene3D" id="3.40.50.150">
    <property type="entry name" value="Vaccinia Virus protein VP39"/>
    <property type="match status" value="1"/>
</dbReference>
<dbReference type="SUPFAM" id="SSF53335">
    <property type="entry name" value="S-adenosyl-L-methionine-dependent methyltransferases"/>
    <property type="match status" value="1"/>
</dbReference>
<keyword evidence="2" id="KW-1185">Reference proteome</keyword>
<organism evidence="1 2">
    <name type="scientific">Flavisphingopyxis soli</name>
    <dbReference type="NCBI Taxonomy" id="2601267"/>
    <lineage>
        <taxon>Bacteria</taxon>
        <taxon>Pseudomonadati</taxon>
        <taxon>Pseudomonadota</taxon>
        <taxon>Alphaproteobacteria</taxon>
        <taxon>Sphingomonadales</taxon>
        <taxon>Sphingopyxidaceae</taxon>
        <taxon>Flavisphingopyxis</taxon>
    </lineage>
</organism>
<dbReference type="OrthoDB" id="7338969at2"/>
<comment type="caution">
    <text evidence="1">The sequence shown here is derived from an EMBL/GenBank/DDBJ whole genome shotgun (WGS) entry which is preliminary data.</text>
</comment>
<evidence type="ECO:0008006" key="3">
    <source>
        <dbReference type="Google" id="ProtNLM"/>
    </source>
</evidence>
<evidence type="ECO:0000313" key="1">
    <source>
        <dbReference type="EMBL" id="TXC74008.1"/>
    </source>
</evidence>